<evidence type="ECO:0000313" key="3">
    <source>
        <dbReference type="Proteomes" id="UP000002009"/>
    </source>
</evidence>
<dbReference type="Pfam" id="PF04727">
    <property type="entry name" value="ELMO_CED12"/>
    <property type="match status" value="1"/>
</dbReference>
<dbReference type="eggNOG" id="KOG2998">
    <property type="taxonomic scope" value="Eukaryota"/>
</dbReference>
<name>C1EDX5_MICCC</name>
<dbReference type="InParanoid" id="C1EDX5"/>
<dbReference type="OrthoDB" id="266227at2759"/>
<keyword evidence="3" id="KW-1185">Reference proteome</keyword>
<evidence type="ECO:0000313" key="2">
    <source>
        <dbReference type="EMBL" id="ACO66133.1"/>
    </source>
</evidence>
<gene>
    <name evidence="2" type="ORF">MICPUN_70725</name>
</gene>
<sequence length="174" mass="19554">CLFAPPRLDGDELKRDRDEMFATARTKLDDENEVHLAVLHTLYTRLMGTDRAMPRYGKHWEDVGFQGSDPATDLRGCGMLGLTQLLCLVTRSFTNAAAIHELSRDSTQEFPMAPLSINLTHTALKAVRRGLLNKEAKRLGSVWAAADAFYCGAFYEFYLRWRDGGKTIMDSGHV</sequence>
<dbReference type="InterPro" id="IPR050868">
    <property type="entry name" value="ELMO_domain-containing"/>
</dbReference>
<dbReference type="PROSITE" id="PS51335">
    <property type="entry name" value="ELMO"/>
    <property type="match status" value="1"/>
</dbReference>
<evidence type="ECO:0000259" key="1">
    <source>
        <dbReference type="PROSITE" id="PS51335"/>
    </source>
</evidence>
<reference evidence="2 3" key="1">
    <citation type="journal article" date="2009" name="Science">
        <title>Green evolution and dynamic adaptations revealed by genomes of the marine picoeukaryotes Micromonas.</title>
        <authorList>
            <person name="Worden A.Z."/>
            <person name="Lee J.H."/>
            <person name="Mock T."/>
            <person name="Rouze P."/>
            <person name="Simmons M.P."/>
            <person name="Aerts A.L."/>
            <person name="Allen A.E."/>
            <person name="Cuvelier M.L."/>
            <person name="Derelle E."/>
            <person name="Everett M.V."/>
            <person name="Foulon E."/>
            <person name="Grimwood J."/>
            <person name="Gundlach H."/>
            <person name="Henrissat B."/>
            <person name="Napoli C."/>
            <person name="McDonald S.M."/>
            <person name="Parker M.S."/>
            <person name="Rombauts S."/>
            <person name="Salamov A."/>
            <person name="Von Dassow P."/>
            <person name="Badger J.H."/>
            <person name="Coutinho P.M."/>
            <person name="Demir E."/>
            <person name="Dubchak I."/>
            <person name="Gentemann C."/>
            <person name="Eikrem W."/>
            <person name="Gready J.E."/>
            <person name="John U."/>
            <person name="Lanier W."/>
            <person name="Lindquist E.A."/>
            <person name="Lucas S."/>
            <person name="Mayer K.F."/>
            <person name="Moreau H."/>
            <person name="Not F."/>
            <person name="Otillar R."/>
            <person name="Panaud O."/>
            <person name="Pangilinan J."/>
            <person name="Paulsen I."/>
            <person name="Piegu B."/>
            <person name="Poliakov A."/>
            <person name="Robbens S."/>
            <person name="Schmutz J."/>
            <person name="Toulza E."/>
            <person name="Wyss T."/>
            <person name="Zelensky A."/>
            <person name="Zhou K."/>
            <person name="Armbrust E.V."/>
            <person name="Bhattacharya D."/>
            <person name="Goodenough U.W."/>
            <person name="Van de Peer Y."/>
            <person name="Grigoriev I.V."/>
        </authorList>
    </citation>
    <scope>NUCLEOTIDE SEQUENCE [LARGE SCALE GENOMIC DNA]</scope>
    <source>
        <strain evidence="3">RCC299 / NOUM17</strain>
    </source>
</reference>
<organism evidence="2 3">
    <name type="scientific">Micromonas commoda (strain RCC299 / NOUM17 / CCMP2709)</name>
    <name type="common">Picoplanktonic green alga</name>
    <dbReference type="NCBI Taxonomy" id="296587"/>
    <lineage>
        <taxon>Eukaryota</taxon>
        <taxon>Viridiplantae</taxon>
        <taxon>Chlorophyta</taxon>
        <taxon>Mamiellophyceae</taxon>
        <taxon>Mamiellales</taxon>
        <taxon>Mamiellaceae</taxon>
        <taxon>Micromonas</taxon>
    </lineage>
</organism>
<dbReference type="AlphaFoldDB" id="C1EDX5"/>
<protein>
    <recommendedName>
        <fullName evidence="1">ELMO domain-containing protein</fullName>
    </recommendedName>
</protein>
<dbReference type="InterPro" id="IPR006816">
    <property type="entry name" value="ELMO_dom"/>
</dbReference>
<feature type="domain" description="ELMO" evidence="1">
    <location>
        <begin position="34"/>
        <end position="174"/>
    </location>
</feature>
<dbReference type="EMBL" id="CP001330">
    <property type="protein sequence ID" value="ACO66133.1"/>
    <property type="molecule type" value="Genomic_DNA"/>
</dbReference>
<dbReference type="Proteomes" id="UP000002009">
    <property type="component" value="Chromosome 11"/>
</dbReference>
<dbReference type="KEGG" id="mis:MICPUN_70725"/>
<proteinExistence type="predicted"/>
<feature type="non-terminal residue" evidence="2">
    <location>
        <position position="1"/>
    </location>
</feature>
<dbReference type="RefSeq" id="XP_002504875.1">
    <property type="nucleotide sequence ID" value="XM_002504829.1"/>
</dbReference>
<accession>C1EDX5</accession>
<dbReference type="PANTHER" id="PTHR12771">
    <property type="entry name" value="ENGULFMENT AND CELL MOTILITY"/>
    <property type="match status" value="1"/>
</dbReference>
<feature type="non-terminal residue" evidence="2">
    <location>
        <position position="174"/>
    </location>
</feature>
<dbReference type="GeneID" id="8247297"/>
<dbReference type="PANTHER" id="PTHR12771:SF2">
    <property type="entry name" value="ELMO DOMAIN-CONTAINING PROTEIN 3"/>
    <property type="match status" value="1"/>
</dbReference>